<dbReference type="RefSeq" id="WP_130599121.1">
    <property type="nucleotide sequence ID" value="NZ_CP036200.1"/>
</dbReference>
<dbReference type="EMBL" id="CP036200">
    <property type="protein sequence ID" value="QBF82716.1"/>
    <property type="molecule type" value="Genomic_DNA"/>
</dbReference>
<keyword evidence="3" id="KW-1185">Reference proteome</keyword>
<sequence>MKKANKAAMLSALICPGLGLFHLKQRLLGAAFMLAACAPLFMVAKLIFAQANKVVDRILSGEVSNDFLSIHAAVTELPKGEASEQLQLYTLCFIGVWLISIALSYMLGRRLDKQSTDRDTSQ</sequence>
<keyword evidence="1" id="KW-1133">Transmembrane helix</keyword>
<dbReference type="AlphaFoldDB" id="A0A411PGJ5"/>
<organism evidence="2 3">
    <name type="scientific">Shewanella maritima</name>
    <dbReference type="NCBI Taxonomy" id="2520507"/>
    <lineage>
        <taxon>Bacteria</taxon>
        <taxon>Pseudomonadati</taxon>
        <taxon>Pseudomonadota</taxon>
        <taxon>Gammaproteobacteria</taxon>
        <taxon>Alteromonadales</taxon>
        <taxon>Shewanellaceae</taxon>
        <taxon>Shewanella</taxon>
    </lineage>
</organism>
<reference evidence="2 3" key="1">
    <citation type="submission" date="2019-02" db="EMBL/GenBank/DDBJ databases">
        <title>Shewanella sp. D4-2 isolated from Dokdo Island.</title>
        <authorList>
            <person name="Baek K."/>
        </authorList>
    </citation>
    <scope>NUCLEOTIDE SEQUENCE [LARGE SCALE GENOMIC DNA]</scope>
    <source>
        <strain evidence="2 3">D4-2</strain>
    </source>
</reference>
<feature type="transmembrane region" description="Helical" evidence="1">
    <location>
        <begin position="88"/>
        <end position="107"/>
    </location>
</feature>
<dbReference type="OrthoDB" id="8704084at2"/>
<name>A0A411PGJ5_9GAMM</name>
<gene>
    <name evidence="2" type="ORF">EXU30_08450</name>
</gene>
<evidence type="ECO:0000313" key="2">
    <source>
        <dbReference type="EMBL" id="QBF82716.1"/>
    </source>
</evidence>
<feature type="transmembrane region" description="Helical" evidence="1">
    <location>
        <begin position="29"/>
        <end position="48"/>
    </location>
</feature>
<protein>
    <recommendedName>
        <fullName evidence="4">DUF5683 domain-containing protein</fullName>
    </recommendedName>
</protein>
<dbReference type="KEGG" id="smai:EXU30_08450"/>
<keyword evidence="1" id="KW-0472">Membrane</keyword>
<dbReference type="Proteomes" id="UP000291106">
    <property type="component" value="Chromosome"/>
</dbReference>
<keyword evidence="1" id="KW-0812">Transmembrane</keyword>
<proteinExistence type="predicted"/>
<evidence type="ECO:0000313" key="3">
    <source>
        <dbReference type="Proteomes" id="UP000291106"/>
    </source>
</evidence>
<accession>A0A411PGJ5</accession>
<evidence type="ECO:0000256" key="1">
    <source>
        <dbReference type="SAM" id="Phobius"/>
    </source>
</evidence>
<evidence type="ECO:0008006" key="4">
    <source>
        <dbReference type="Google" id="ProtNLM"/>
    </source>
</evidence>